<evidence type="ECO:0000313" key="2">
    <source>
        <dbReference type="Proteomes" id="UP000016521"/>
    </source>
</evidence>
<proteinExistence type="predicted"/>
<dbReference type="RefSeq" id="WP_019647386.1">
    <property type="nucleotide sequence ID" value="NZ_CP099943.1"/>
</dbReference>
<protein>
    <submittedName>
        <fullName evidence="1">Uncharacterized protein</fullName>
    </submittedName>
</protein>
<sequence length="45" mass="5002">MSDTFTTVAVIPVHSRPQLVNNHKAIKSKDGDSQAWQTKLNLPRA</sequence>
<evidence type="ECO:0000313" key="1">
    <source>
        <dbReference type="EMBL" id="ATD06717.1"/>
    </source>
</evidence>
<keyword evidence="2" id="KW-1185">Reference proteome</keyword>
<dbReference type="Proteomes" id="UP000016521">
    <property type="component" value="Chromosome I"/>
</dbReference>
<accession>A0ABM6NCS8</accession>
<reference evidence="1 2" key="1">
    <citation type="submission" date="2015-06" db="EMBL/GenBank/DDBJ databases">
        <authorList>
            <person name="Xie B.-B."/>
            <person name="Rong J.-C."/>
            <person name="Qin Q.-L."/>
            <person name="Zhang Y.-Z."/>
        </authorList>
    </citation>
    <scope>NUCLEOTIDE SEQUENCE [LARGE SCALE GENOMIC DNA]</scope>
    <source>
        <strain evidence="1 2">JCM 20779</strain>
    </source>
</reference>
<gene>
    <name evidence="1" type="ORF">PPIS_a1615</name>
</gene>
<name>A0ABM6NCS8_PSEO7</name>
<dbReference type="EMBL" id="CP011924">
    <property type="protein sequence ID" value="ATD06717.1"/>
    <property type="molecule type" value="Genomic_DNA"/>
</dbReference>
<organism evidence="1 2">
    <name type="scientific">Pseudoalteromonas piscicida</name>
    <dbReference type="NCBI Taxonomy" id="43662"/>
    <lineage>
        <taxon>Bacteria</taxon>
        <taxon>Pseudomonadati</taxon>
        <taxon>Pseudomonadota</taxon>
        <taxon>Gammaproteobacteria</taxon>
        <taxon>Alteromonadales</taxon>
        <taxon>Pseudoalteromonadaceae</taxon>
        <taxon>Pseudoalteromonas</taxon>
    </lineage>
</organism>